<comment type="caution">
    <text evidence="11">The sequence shown here is derived from an EMBL/GenBank/DDBJ whole genome shotgun (WGS) entry which is preliminary data.</text>
</comment>
<proteinExistence type="inferred from homology"/>
<dbReference type="GO" id="GO:0004748">
    <property type="term" value="F:ribonucleoside-diphosphate reductase activity, thioredoxin disulfide as acceptor"/>
    <property type="evidence" value="ECO:0007669"/>
    <property type="project" value="UniProtKB-EC"/>
</dbReference>
<dbReference type="NCBIfam" id="TIGR02506">
    <property type="entry name" value="NrdE_NrdA"/>
    <property type="match status" value="1"/>
</dbReference>
<dbReference type="InterPro" id="IPR000788">
    <property type="entry name" value="RNR_lg_C"/>
</dbReference>
<evidence type="ECO:0000256" key="4">
    <source>
        <dbReference type="ARBA" id="ARBA00022741"/>
    </source>
</evidence>
<evidence type="ECO:0000256" key="2">
    <source>
        <dbReference type="ARBA" id="ARBA00012274"/>
    </source>
</evidence>
<dbReference type="Proteomes" id="UP001634393">
    <property type="component" value="Unassembled WGS sequence"/>
</dbReference>
<gene>
    <name evidence="11" type="ORF">ACJIZ3_010300</name>
</gene>
<keyword evidence="12" id="KW-1185">Reference proteome</keyword>
<dbReference type="Gene3D" id="3.20.70.20">
    <property type="match status" value="1"/>
</dbReference>
<dbReference type="PROSITE" id="PS51161">
    <property type="entry name" value="ATP_CONE"/>
    <property type="match status" value="1"/>
</dbReference>
<reference evidence="11 12" key="1">
    <citation type="submission" date="2024-12" db="EMBL/GenBank/DDBJ databases">
        <title>The unique morphological basis and parallel evolutionary history of personate flowers in Penstemon.</title>
        <authorList>
            <person name="Depatie T.H."/>
            <person name="Wessinger C.A."/>
        </authorList>
    </citation>
    <scope>NUCLEOTIDE SEQUENCE [LARGE SCALE GENOMIC DNA]</scope>
    <source>
        <strain evidence="11">WTNN_2</strain>
        <tissue evidence="11">Leaf</tissue>
    </source>
</reference>
<dbReference type="CDD" id="cd01679">
    <property type="entry name" value="RNR_I"/>
    <property type="match status" value="1"/>
</dbReference>
<evidence type="ECO:0000256" key="6">
    <source>
        <dbReference type="ARBA" id="ARBA00023002"/>
    </source>
</evidence>
<feature type="domain" description="ATP-cone" evidence="10">
    <location>
        <begin position="1"/>
        <end position="91"/>
    </location>
</feature>
<evidence type="ECO:0000256" key="5">
    <source>
        <dbReference type="ARBA" id="ARBA00022840"/>
    </source>
</evidence>
<dbReference type="AlphaFoldDB" id="A0ABD3TF00"/>
<dbReference type="EMBL" id="JBJXBP010000004">
    <property type="protein sequence ID" value="KAL3835564.1"/>
    <property type="molecule type" value="Genomic_DNA"/>
</dbReference>
<keyword evidence="3" id="KW-0021">Allosteric enzyme</keyword>
<dbReference type="InterPro" id="IPR039718">
    <property type="entry name" value="Rrm1"/>
</dbReference>
<dbReference type="SUPFAM" id="SSF48168">
    <property type="entry name" value="R1 subunit of ribonucleotide reductase, N-terminal domain"/>
    <property type="match status" value="1"/>
</dbReference>
<dbReference type="PANTHER" id="PTHR11573">
    <property type="entry name" value="RIBONUCLEOSIDE-DIPHOSPHATE REDUCTASE LARGE CHAIN"/>
    <property type="match status" value="1"/>
</dbReference>
<name>A0ABD3TF00_9LAMI</name>
<dbReference type="EC" id="1.17.4.1" evidence="2 9"/>
<dbReference type="PRINTS" id="PR01183">
    <property type="entry name" value="RIBORDTASEM1"/>
</dbReference>
<evidence type="ECO:0000256" key="7">
    <source>
        <dbReference type="ARBA" id="ARBA00023116"/>
    </source>
</evidence>
<dbReference type="Pfam" id="PF02867">
    <property type="entry name" value="Ribonuc_red_lgC"/>
    <property type="match status" value="1"/>
</dbReference>
<sequence length="761" mass="86146">MYVTKRGDRRQEALQWDKLTASLKKLMMRSYGNGGLHLFAEVSNWHCDCVPTTQISRLAAKTASAMTTNHPHYSLLAARISIHDLHKNTKPSFSQTIKGMYYQKSPLIADDVYEIIMKSSACLDSEMVYDRDFDYDFFGSKILESCYLLKVGGKVVERPQHMWMRVAVGIHKDDIDSVIKTYELLSQGWFTHATPTLLNAGTPRPQLSSSFLKCMKEDSINCVYDTLKECAVISKSQEGIGVSIHDIGARGGFLCNGAPTSNGIVPILGLFNASGSYIDDQGLKGEIAVYLEPLHSDIYEFLEDDEENILTALWIPDLFMQRTDSDGKWSLFCPNECPGLANCWGDEFEALYTKYEREGRRVKNVVQARHLWFKILRSQLETGTPFMLYKDSCNRKSNQQNLGTIKSSNLRTEIIQYTSLTETAVCNLASIALPKYGGIAQPSRLVGSIGSRNRYFDFDKLAEVTGLVTRNLNKIIDVNYYLDESTKRTNLRNRPMGIGVQGLADTFILLGMAFESPEAQQLNKDIFETIYYHALKASCELAQKEGGPYETYARYVGVKPSDRWDWDSLRAMIANNGVRNSLLIALTPTAPISKIGILGYNESFEPYFSNLYHSGEFVMVNKHLVHDLTEMGLWSPTVKNMIIHDNGSVQKVPEIPKELKLIYKTIWEIKEWILVDMAADRGCYIDQSQSLNIHMGQPSEKQLTALHFYAWRKGLKTGMYYLRSRAEADSIKFTVDDTTTMDEPNEDADDEIPEMAGWFTL</sequence>
<keyword evidence="6 9" id="KW-0560">Oxidoreductase</keyword>
<protein>
    <recommendedName>
        <fullName evidence="2 9">Ribonucleoside-diphosphate reductase</fullName>
        <ecNumber evidence="2 9">1.17.4.1</ecNumber>
    </recommendedName>
</protein>
<dbReference type="GO" id="GO:0009263">
    <property type="term" value="P:deoxyribonucleotide biosynthetic process"/>
    <property type="evidence" value="ECO:0007669"/>
    <property type="project" value="UniProtKB-KW"/>
</dbReference>
<comment type="similarity">
    <text evidence="1 9">Belongs to the ribonucleoside diphosphate reductase large chain family.</text>
</comment>
<comment type="catalytic activity">
    <reaction evidence="9">
        <text>a 2'-deoxyribonucleoside 5'-diphosphate + [thioredoxin]-disulfide + H2O = a ribonucleoside 5'-diphosphate + [thioredoxin]-dithiol</text>
        <dbReference type="Rhea" id="RHEA:23252"/>
        <dbReference type="Rhea" id="RHEA-COMP:10698"/>
        <dbReference type="Rhea" id="RHEA-COMP:10700"/>
        <dbReference type="ChEBI" id="CHEBI:15377"/>
        <dbReference type="ChEBI" id="CHEBI:29950"/>
        <dbReference type="ChEBI" id="CHEBI:50058"/>
        <dbReference type="ChEBI" id="CHEBI:57930"/>
        <dbReference type="ChEBI" id="CHEBI:73316"/>
        <dbReference type="EC" id="1.17.4.1"/>
    </reaction>
</comment>
<evidence type="ECO:0000259" key="10">
    <source>
        <dbReference type="PROSITE" id="PS51161"/>
    </source>
</evidence>
<dbReference type="InterPro" id="IPR005144">
    <property type="entry name" value="ATP-cone_dom"/>
</dbReference>
<comment type="function">
    <text evidence="9">Provides the precursors necessary for DNA synthesis. Catalyzes the biosynthesis of deoxyribonucleotides from the corresponding ribonucleotides.</text>
</comment>
<keyword evidence="7 9" id="KW-0215">Deoxyribonucleotide synthesis</keyword>
<evidence type="ECO:0000256" key="1">
    <source>
        <dbReference type="ARBA" id="ARBA00010406"/>
    </source>
</evidence>
<keyword evidence="4 8" id="KW-0547">Nucleotide-binding</keyword>
<dbReference type="SUPFAM" id="SSF51998">
    <property type="entry name" value="PFL-like glycyl radical enzymes"/>
    <property type="match status" value="1"/>
</dbReference>
<evidence type="ECO:0000256" key="3">
    <source>
        <dbReference type="ARBA" id="ARBA00022533"/>
    </source>
</evidence>
<evidence type="ECO:0000256" key="9">
    <source>
        <dbReference type="RuleBase" id="RU003410"/>
    </source>
</evidence>
<dbReference type="PANTHER" id="PTHR11573:SF6">
    <property type="entry name" value="RIBONUCLEOSIDE-DIPHOSPHATE REDUCTASE LARGE SUBUNIT"/>
    <property type="match status" value="1"/>
</dbReference>
<dbReference type="PROSITE" id="PS00089">
    <property type="entry name" value="RIBORED_LARGE"/>
    <property type="match status" value="1"/>
</dbReference>
<dbReference type="InterPro" id="IPR008926">
    <property type="entry name" value="RNR_R1-su_N"/>
</dbReference>
<evidence type="ECO:0000256" key="8">
    <source>
        <dbReference type="PROSITE-ProRule" id="PRU00492"/>
    </source>
</evidence>
<organism evidence="11 12">
    <name type="scientific">Penstemon smallii</name>
    <dbReference type="NCBI Taxonomy" id="265156"/>
    <lineage>
        <taxon>Eukaryota</taxon>
        <taxon>Viridiplantae</taxon>
        <taxon>Streptophyta</taxon>
        <taxon>Embryophyta</taxon>
        <taxon>Tracheophyta</taxon>
        <taxon>Spermatophyta</taxon>
        <taxon>Magnoliopsida</taxon>
        <taxon>eudicotyledons</taxon>
        <taxon>Gunneridae</taxon>
        <taxon>Pentapetalae</taxon>
        <taxon>asterids</taxon>
        <taxon>lamiids</taxon>
        <taxon>Lamiales</taxon>
        <taxon>Plantaginaceae</taxon>
        <taxon>Cheloneae</taxon>
        <taxon>Penstemon</taxon>
    </lineage>
</organism>
<keyword evidence="5 8" id="KW-0067">ATP-binding</keyword>
<dbReference type="InterPro" id="IPR013509">
    <property type="entry name" value="RNR_lsu_N"/>
</dbReference>
<evidence type="ECO:0000313" key="11">
    <source>
        <dbReference type="EMBL" id="KAL3835564.1"/>
    </source>
</evidence>
<dbReference type="GO" id="GO:0005524">
    <property type="term" value="F:ATP binding"/>
    <property type="evidence" value="ECO:0007669"/>
    <property type="project" value="UniProtKB-UniRule"/>
</dbReference>
<accession>A0ABD3TF00</accession>
<dbReference type="InterPro" id="IPR013346">
    <property type="entry name" value="NrdE_NrdA_C"/>
</dbReference>
<evidence type="ECO:0000313" key="12">
    <source>
        <dbReference type="Proteomes" id="UP001634393"/>
    </source>
</evidence>
<dbReference type="Pfam" id="PF00317">
    <property type="entry name" value="Ribonuc_red_lgN"/>
    <property type="match status" value="1"/>
</dbReference>